<keyword evidence="1" id="KW-0808">Transferase</keyword>
<keyword evidence="2" id="KW-0548">Nucleotidyltransferase</keyword>
<dbReference type="SUPFAM" id="SSF53098">
    <property type="entry name" value="Ribonuclease H-like"/>
    <property type="match status" value="1"/>
</dbReference>
<evidence type="ECO:0000256" key="6">
    <source>
        <dbReference type="ARBA" id="ARBA00022801"/>
    </source>
</evidence>
<dbReference type="PROSITE" id="PS50876">
    <property type="entry name" value="ZF_INTEGRASE"/>
    <property type="match status" value="1"/>
</dbReference>
<dbReference type="Pfam" id="PF02022">
    <property type="entry name" value="Integrase_Zn"/>
    <property type="match status" value="1"/>
</dbReference>
<dbReference type="Pfam" id="PF00075">
    <property type="entry name" value="RNase_H"/>
    <property type="match status" value="1"/>
</dbReference>
<evidence type="ECO:0000256" key="7">
    <source>
        <dbReference type="ARBA" id="ARBA00022918"/>
    </source>
</evidence>
<evidence type="ECO:0000256" key="2">
    <source>
        <dbReference type="ARBA" id="ARBA00022695"/>
    </source>
</evidence>
<dbReference type="GO" id="GO:0004523">
    <property type="term" value="F:RNA-DNA hybrid ribonuclease activity"/>
    <property type="evidence" value="ECO:0007669"/>
    <property type="project" value="InterPro"/>
</dbReference>
<dbReference type="OrthoDB" id="9395371at2759"/>
<dbReference type="InterPro" id="IPR017856">
    <property type="entry name" value="Integrase-like_N"/>
</dbReference>
<keyword evidence="6" id="KW-0378">Hydrolase</keyword>
<evidence type="ECO:0000256" key="8">
    <source>
        <dbReference type="PROSITE-ProRule" id="PRU00450"/>
    </source>
</evidence>
<dbReference type="Proteomes" id="UP000555275">
    <property type="component" value="Unassembled WGS sequence"/>
</dbReference>
<dbReference type="PANTHER" id="PTHR41694">
    <property type="entry name" value="ENDOGENOUS RETROVIRUS GROUP K MEMBER POL PROTEIN"/>
    <property type="match status" value="1"/>
</dbReference>
<name>A0A7L0TGK1_PODPO</name>
<dbReference type="Gene3D" id="3.30.420.10">
    <property type="entry name" value="Ribonuclease H-like superfamily/Ribonuclease H"/>
    <property type="match status" value="1"/>
</dbReference>
<evidence type="ECO:0000256" key="3">
    <source>
        <dbReference type="ARBA" id="ARBA00022722"/>
    </source>
</evidence>
<evidence type="ECO:0000313" key="11">
    <source>
        <dbReference type="EMBL" id="NXL53875.1"/>
    </source>
</evidence>
<dbReference type="GO" id="GO:0008270">
    <property type="term" value="F:zinc ion binding"/>
    <property type="evidence" value="ECO:0007669"/>
    <property type="project" value="UniProtKB-KW"/>
</dbReference>
<comment type="caution">
    <text evidence="11">The sequence shown here is derived from an EMBL/GenBank/DDBJ whole genome shotgun (WGS) entry which is preliminary data.</text>
</comment>
<keyword evidence="4" id="KW-0479">Metal-binding</keyword>
<reference evidence="11 12" key="1">
    <citation type="submission" date="2019-09" db="EMBL/GenBank/DDBJ databases">
        <title>Bird 10,000 Genomes (B10K) Project - Family phase.</title>
        <authorList>
            <person name="Zhang G."/>
        </authorList>
    </citation>
    <scope>NUCLEOTIDE SEQUENCE [LARGE SCALE GENOMIC DNA]</scope>
    <source>
        <strain evidence="11">B10K-DU-009-04</strain>
        <tissue evidence="11">Mixed tissue sample</tissue>
    </source>
</reference>
<dbReference type="InterPro" id="IPR012337">
    <property type="entry name" value="RNaseH-like_sf"/>
</dbReference>
<dbReference type="InterPro" id="IPR003308">
    <property type="entry name" value="Integrase_Zn-bd_dom_N"/>
</dbReference>
<dbReference type="PANTHER" id="PTHR41694:SF3">
    <property type="entry name" value="RNA-DIRECTED DNA POLYMERASE-RELATED"/>
    <property type="match status" value="1"/>
</dbReference>
<dbReference type="SUPFAM" id="SSF46919">
    <property type="entry name" value="N-terminal Zn binding domain of HIV integrase"/>
    <property type="match status" value="1"/>
</dbReference>
<dbReference type="GO" id="GO:0035613">
    <property type="term" value="F:RNA stem-loop binding"/>
    <property type="evidence" value="ECO:0007669"/>
    <property type="project" value="TreeGrafter"/>
</dbReference>
<accession>A0A7L0TGK1</accession>
<dbReference type="PROSITE" id="PS50879">
    <property type="entry name" value="RNASE_H_1"/>
    <property type="match status" value="1"/>
</dbReference>
<sequence length="239" mass="27219">QGCDLAVIFLPLTKEYLAWCMANSLALQNAMTDYLGEVQIHLPSHKLFMTSQDVAVIQQTCCQSTPVTGPTIFTDGLGKTGKAATVWQEEGQWKDEVHEVQGWPQIVELSAVFKKWKELLNLVTDSCYVCGVVQCLEKSWSKHLDNERLFNLFKPLWIELTFRQNDFYVLHVCSHTLPGFIREGNARANHLTSPAWAALLLHKLKQVQLSHKFFHQSAKALRKQFGLSWSEAQDIVKMC</sequence>
<keyword evidence="8" id="KW-0862">Zinc</keyword>
<dbReference type="EMBL" id="VXAO01002472">
    <property type="protein sequence ID" value="NXL53875.1"/>
    <property type="molecule type" value="Genomic_DNA"/>
</dbReference>
<evidence type="ECO:0000256" key="5">
    <source>
        <dbReference type="ARBA" id="ARBA00022759"/>
    </source>
</evidence>
<feature type="non-terminal residue" evidence="11">
    <location>
        <position position="239"/>
    </location>
</feature>
<dbReference type="GO" id="GO:0003964">
    <property type="term" value="F:RNA-directed DNA polymerase activity"/>
    <property type="evidence" value="ECO:0007669"/>
    <property type="project" value="UniProtKB-KW"/>
</dbReference>
<keyword evidence="7" id="KW-0695">RNA-directed DNA polymerase</keyword>
<keyword evidence="12" id="KW-1185">Reference proteome</keyword>
<dbReference type="AlphaFoldDB" id="A0A7L0TGK1"/>
<keyword evidence="8" id="KW-0863">Zinc-finger</keyword>
<gene>
    <name evidence="11" type="primary">Ervk8_1</name>
    <name evidence="11" type="ORF">PODPOD_R15871</name>
</gene>
<evidence type="ECO:0000313" key="12">
    <source>
        <dbReference type="Proteomes" id="UP000555275"/>
    </source>
</evidence>
<evidence type="ECO:0000259" key="9">
    <source>
        <dbReference type="PROSITE" id="PS50876"/>
    </source>
</evidence>
<feature type="domain" description="RNase H type-1" evidence="10">
    <location>
        <begin position="66"/>
        <end position="197"/>
    </location>
</feature>
<organism evidence="11 12">
    <name type="scientific">Podilymbus podiceps</name>
    <name type="common">Pied-billed grebe</name>
    <dbReference type="NCBI Taxonomy" id="9252"/>
    <lineage>
        <taxon>Eukaryota</taxon>
        <taxon>Metazoa</taxon>
        <taxon>Chordata</taxon>
        <taxon>Craniata</taxon>
        <taxon>Vertebrata</taxon>
        <taxon>Euteleostomi</taxon>
        <taxon>Archelosauria</taxon>
        <taxon>Archosauria</taxon>
        <taxon>Dinosauria</taxon>
        <taxon>Saurischia</taxon>
        <taxon>Theropoda</taxon>
        <taxon>Coelurosauria</taxon>
        <taxon>Aves</taxon>
        <taxon>Neognathae</taxon>
        <taxon>Neoaves</taxon>
        <taxon>Mirandornithes</taxon>
        <taxon>Podicipediformes</taxon>
        <taxon>Podicipedidae</taxon>
        <taxon>Podilymbus</taxon>
    </lineage>
</organism>
<evidence type="ECO:0000256" key="4">
    <source>
        <dbReference type="ARBA" id="ARBA00022723"/>
    </source>
</evidence>
<dbReference type="InterPro" id="IPR002156">
    <property type="entry name" value="RNaseH_domain"/>
</dbReference>
<proteinExistence type="predicted"/>
<dbReference type="Gene3D" id="1.10.10.200">
    <property type="match status" value="1"/>
</dbReference>
<keyword evidence="5" id="KW-0255">Endonuclease</keyword>
<feature type="domain" description="Integrase-type" evidence="9">
    <location>
        <begin position="202"/>
        <end position="239"/>
    </location>
</feature>
<protein>
    <submittedName>
        <fullName evidence="11">POK8 protein</fullName>
    </submittedName>
</protein>
<keyword evidence="3" id="KW-0540">Nuclease</keyword>
<evidence type="ECO:0000259" key="10">
    <source>
        <dbReference type="PROSITE" id="PS50879"/>
    </source>
</evidence>
<feature type="non-terminal residue" evidence="11">
    <location>
        <position position="1"/>
    </location>
</feature>
<evidence type="ECO:0000256" key="1">
    <source>
        <dbReference type="ARBA" id="ARBA00022679"/>
    </source>
</evidence>
<dbReference type="InterPro" id="IPR036397">
    <property type="entry name" value="RNaseH_sf"/>
</dbReference>